<feature type="domain" description="Type 4 fimbrial biogenesis protein PilX N-terminal" evidence="2">
    <location>
        <begin position="17"/>
        <end position="62"/>
    </location>
</feature>
<evidence type="ECO:0000256" key="1">
    <source>
        <dbReference type="SAM" id="Phobius"/>
    </source>
</evidence>
<keyword evidence="1" id="KW-0812">Transmembrane</keyword>
<comment type="caution">
    <text evidence="3">The sequence shown here is derived from an EMBL/GenBank/DDBJ whole genome shotgun (WGS) entry which is preliminary data.</text>
</comment>
<evidence type="ECO:0000259" key="2">
    <source>
        <dbReference type="Pfam" id="PF14341"/>
    </source>
</evidence>
<keyword evidence="1" id="KW-1133">Transmembrane helix</keyword>
<keyword evidence="4" id="KW-1185">Reference proteome</keyword>
<gene>
    <name evidence="3" type="ORF">RAMLITH_08495</name>
</gene>
<keyword evidence="1" id="KW-0472">Membrane</keyword>
<feature type="transmembrane region" description="Helical" evidence="1">
    <location>
        <begin position="21"/>
        <end position="41"/>
    </location>
</feature>
<dbReference type="AlphaFoldDB" id="A0A7X6DEX2"/>
<accession>A0A7X6DEX2</accession>
<proteinExistence type="predicted"/>
<dbReference type="InterPro" id="IPR025746">
    <property type="entry name" value="PilX_N_dom"/>
</dbReference>
<dbReference type="EMBL" id="VTOX01000002">
    <property type="protein sequence ID" value="NKE65857.1"/>
    <property type="molecule type" value="Genomic_DNA"/>
</dbReference>
<organism evidence="3 4">
    <name type="scientific">Ramlibacter lithotrophicus</name>
    <dbReference type="NCBI Taxonomy" id="2606681"/>
    <lineage>
        <taxon>Bacteria</taxon>
        <taxon>Pseudomonadati</taxon>
        <taxon>Pseudomonadota</taxon>
        <taxon>Betaproteobacteria</taxon>
        <taxon>Burkholderiales</taxon>
        <taxon>Comamonadaceae</taxon>
        <taxon>Ramlibacter</taxon>
    </lineage>
</organism>
<evidence type="ECO:0000313" key="4">
    <source>
        <dbReference type="Proteomes" id="UP000521868"/>
    </source>
</evidence>
<sequence>MKPLRAHRRPASAAVQRGATLIIGLILLVLITLIVVSAFTLSSSNLKSVGNMQVREEALAAANQAVEQVISSNFTASLAAQTVTVDINKDDTPDYTVAVATPTCTRATRAAFADPSDVELGPDMSAGSTWNTDWDLSATVTDGATGASVRVRQGVRVLLSQSQKAAACP</sequence>
<dbReference type="Pfam" id="PF14341">
    <property type="entry name" value="PilX_N"/>
    <property type="match status" value="1"/>
</dbReference>
<dbReference type="RefSeq" id="WP_168106938.1">
    <property type="nucleotide sequence ID" value="NZ_VTOX01000002.1"/>
</dbReference>
<protein>
    <recommendedName>
        <fullName evidence="2">Type 4 fimbrial biogenesis protein PilX N-terminal domain-containing protein</fullName>
    </recommendedName>
</protein>
<name>A0A7X6DEX2_9BURK</name>
<evidence type="ECO:0000313" key="3">
    <source>
        <dbReference type="EMBL" id="NKE65857.1"/>
    </source>
</evidence>
<reference evidence="3 4" key="1">
    <citation type="journal article" date="2020" name="Nature">
        <title>Bacterial chemolithoautotrophy via manganese oxidation.</title>
        <authorList>
            <person name="Yu H."/>
            <person name="Leadbetter J.R."/>
        </authorList>
    </citation>
    <scope>NUCLEOTIDE SEQUENCE [LARGE SCALE GENOMIC DNA]</scope>
    <source>
        <strain evidence="3 4">RBP-1</strain>
    </source>
</reference>
<dbReference type="Proteomes" id="UP000521868">
    <property type="component" value="Unassembled WGS sequence"/>
</dbReference>